<reference evidence="4" key="1">
    <citation type="submission" date="2022-11" db="EMBL/GenBank/DDBJ databases">
        <authorList>
            <person name="Hyden B.L."/>
            <person name="Feng K."/>
            <person name="Yates T."/>
            <person name="Jawdy S."/>
            <person name="Smart L.B."/>
            <person name="Muchero W."/>
        </authorList>
    </citation>
    <scope>NUCLEOTIDE SEQUENCE</scope>
    <source>
        <tissue evidence="4">Shoot tip</tissue>
    </source>
</reference>
<dbReference type="OrthoDB" id="1303570at2759"/>
<protein>
    <submittedName>
        <fullName evidence="4">PROTEIN FAF-LIKE CHLOROPLASTIC</fullName>
    </submittedName>
</protein>
<reference evidence="4" key="2">
    <citation type="journal article" date="2023" name="Int. J. Mol. Sci.">
        <title>De Novo Assembly and Annotation of 11 Diverse Shrub Willow (Salix) Genomes Reveals Novel Gene Organization in Sex-Linked Regions.</title>
        <authorList>
            <person name="Hyden B."/>
            <person name="Feng K."/>
            <person name="Yates T.B."/>
            <person name="Jawdy S."/>
            <person name="Cereghino C."/>
            <person name="Smart L.B."/>
            <person name="Muchero W."/>
        </authorList>
    </citation>
    <scope>NUCLEOTIDE SEQUENCE</scope>
    <source>
        <tissue evidence="4">Shoot tip</tissue>
    </source>
</reference>
<feature type="region of interest" description="Disordered" evidence="2">
    <location>
        <begin position="378"/>
        <end position="397"/>
    </location>
</feature>
<dbReference type="EMBL" id="JAPFFK010000007">
    <property type="protein sequence ID" value="KAJ6755595.1"/>
    <property type="molecule type" value="Genomic_DNA"/>
</dbReference>
<dbReference type="InterPro" id="IPR046431">
    <property type="entry name" value="FAF_dom"/>
</dbReference>
<evidence type="ECO:0000313" key="5">
    <source>
        <dbReference type="Proteomes" id="UP001151532"/>
    </source>
</evidence>
<dbReference type="InterPro" id="IPR021410">
    <property type="entry name" value="FAF"/>
</dbReference>
<dbReference type="Proteomes" id="UP001151532">
    <property type="component" value="Chromosome 16"/>
</dbReference>
<proteinExistence type="inferred from homology"/>
<feature type="compositionally biased region" description="Acidic residues" evidence="2">
    <location>
        <begin position="468"/>
        <end position="492"/>
    </location>
</feature>
<keyword evidence="5" id="KW-1185">Reference proteome</keyword>
<dbReference type="AlphaFoldDB" id="A0A9Q1A282"/>
<comment type="similarity">
    <text evidence="1">Belongs to the fantastic four family.</text>
</comment>
<name>A0A9Q1A282_SALPP</name>
<evidence type="ECO:0000256" key="1">
    <source>
        <dbReference type="ARBA" id="ARBA00008690"/>
    </source>
</evidence>
<dbReference type="Pfam" id="PF11250">
    <property type="entry name" value="FAF"/>
    <property type="match status" value="1"/>
</dbReference>
<feature type="compositionally biased region" description="Polar residues" evidence="2">
    <location>
        <begin position="323"/>
        <end position="341"/>
    </location>
</feature>
<feature type="domain" description="FAF" evidence="3">
    <location>
        <begin position="385"/>
        <end position="438"/>
    </location>
</feature>
<dbReference type="PANTHER" id="PTHR33155">
    <property type="entry name" value="FANTASTIC FOUR-LIKE PROTEIN (DUF3049)"/>
    <property type="match status" value="1"/>
</dbReference>
<evidence type="ECO:0000256" key="2">
    <source>
        <dbReference type="SAM" id="MobiDB-lite"/>
    </source>
</evidence>
<gene>
    <name evidence="4" type="ORF">OIU79_028080</name>
</gene>
<organism evidence="4 5">
    <name type="scientific">Salix purpurea</name>
    <name type="common">Purple osier willow</name>
    <dbReference type="NCBI Taxonomy" id="77065"/>
    <lineage>
        <taxon>Eukaryota</taxon>
        <taxon>Viridiplantae</taxon>
        <taxon>Streptophyta</taxon>
        <taxon>Embryophyta</taxon>
        <taxon>Tracheophyta</taxon>
        <taxon>Spermatophyta</taxon>
        <taxon>Magnoliopsida</taxon>
        <taxon>eudicotyledons</taxon>
        <taxon>Gunneridae</taxon>
        <taxon>Pentapetalae</taxon>
        <taxon>rosids</taxon>
        <taxon>fabids</taxon>
        <taxon>Malpighiales</taxon>
        <taxon>Salicaceae</taxon>
        <taxon>Saliceae</taxon>
        <taxon>Salix</taxon>
    </lineage>
</organism>
<feature type="region of interest" description="Disordered" evidence="2">
    <location>
        <begin position="233"/>
        <end position="252"/>
    </location>
</feature>
<comment type="caution">
    <text evidence="4">The sequence shown here is derived from an EMBL/GenBank/DDBJ whole genome shotgun (WGS) entry which is preliminary data.</text>
</comment>
<feature type="compositionally biased region" description="Basic and acidic residues" evidence="2">
    <location>
        <begin position="350"/>
        <end position="366"/>
    </location>
</feature>
<evidence type="ECO:0000313" key="4">
    <source>
        <dbReference type="EMBL" id="KAJ6755595.1"/>
    </source>
</evidence>
<feature type="region of interest" description="Disordered" evidence="2">
    <location>
        <begin position="323"/>
        <end position="366"/>
    </location>
</feature>
<evidence type="ECO:0000259" key="3">
    <source>
        <dbReference type="Pfam" id="PF11250"/>
    </source>
</evidence>
<feature type="region of interest" description="Disordered" evidence="2">
    <location>
        <begin position="468"/>
        <end position="493"/>
    </location>
</feature>
<accession>A0A9Q1A282</accession>
<sequence>MKESTTHPLSLSLLICIATFPDKGKELEANERAFLWWRMLVGPTSSTRFERPFGVLQIPALPYSSCHQSEQPSLPIKHFIAKHHALPPAHIICNSAPSGLSLCRSLLDAVADWPVFPPPARDNSVQVIGEGRDSCDLIVVFQCVCINIFILEMLSFSKNFRLSSSLEEESMMVPKQGIVSILGSDVERTKSAAASLRRTLSADMSSKKWQAQHGFYPLKKIASSDQFPACNIADSSSSEDEDYEDGPKGAAAEAQGQFDVWSSIQEDKNKKEVEKPGQFDVWSSILSQKEKEDSKNVQPYVHPLVKRSASSLSEKSLEICTENLGSETGSDGFSSYPPSETSDAEEEKEEEQRQERETQKFDAEDLRVPKYNLAAANCKKSQPRSFPPPIPSLSGRDGASVLMKSRRDNGRLVLEAVSVPSQNNFHAQRQDGRLVLTFANTVDQDEEERQEKEEMNVMEQFDVDIDEDEKDCEEDDEEVEEVDEEVVEDGESEIGGKEVRYAMEEAPKTVRWGHKCA</sequence>
<dbReference type="PANTHER" id="PTHR33155:SF3">
    <property type="entry name" value="PROTEIN FAF-LIKE, CHLOROPLASTIC"/>
    <property type="match status" value="1"/>
</dbReference>